<comment type="caution">
    <text evidence="2">The sequence shown here is derived from an EMBL/GenBank/DDBJ whole genome shotgun (WGS) entry which is preliminary data.</text>
</comment>
<evidence type="ECO:0000313" key="3">
    <source>
        <dbReference type="Proteomes" id="UP000681075"/>
    </source>
</evidence>
<organism evidence="2 3">
    <name type="scientific">Roseiterribacter gracilis</name>
    <dbReference type="NCBI Taxonomy" id="2812848"/>
    <lineage>
        <taxon>Bacteria</taxon>
        <taxon>Pseudomonadati</taxon>
        <taxon>Pseudomonadota</taxon>
        <taxon>Alphaproteobacteria</taxon>
        <taxon>Rhodospirillales</taxon>
        <taxon>Roseiterribacteraceae</taxon>
        <taxon>Roseiterribacter</taxon>
    </lineage>
</organism>
<dbReference type="Proteomes" id="UP000681075">
    <property type="component" value="Unassembled WGS sequence"/>
</dbReference>
<evidence type="ECO:0000313" key="2">
    <source>
        <dbReference type="EMBL" id="GIL40204.1"/>
    </source>
</evidence>
<name>A0A8S8XBW8_9PROT</name>
<reference evidence="2" key="1">
    <citation type="submission" date="2021-02" db="EMBL/GenBank/DDBJ databases">
        <title>Genome sequence of Rhodospirillales sp. strain TMPK1 isolated from soil.</title>
        <authorList>
            <person name="Nakai R."/>
            <person name="Kusada H."/>
            <person name="Tamaki H."/>
        </authorList>
    </citation>
    <scope>NUCLEOTIDE SEQUENCE</scope>
    <source>
        <strain evidence="2">TMPK1</strain>
    </source>
</reference>
<accession>A0A8S8XBW8</accession>
<proteinExistence type="predicted"/>
<protein>
    <submittedName>
        <fullName evidence="2">Uncharacterized protein</fullName>
    </submittedName>
</protein>
<dbReference type="AlphaFoldDB" id="A0A8S8XBW8"/>
<feature type="region of interest" description="Disordered" evidence="1">
    <location>
        <begin position="26"/>
        <end position="61"/>
    </location>
</feature>
<sequence>MVAVRWVMICKSVKKTVGVRARTPDLAMDGSAVRGGSGDDKSKRQKRERFCSRKTRERSRGSGLAIERCARIGHDDPFIPVLGLPSQASCPDVRRCALH</sequence>
<dbReference type="EMBL" id="BOPV01000001">
    <property type="protein sequence ID" value="GIL40204.1"/>
    <property type="molecule type" value="Genomic_DNA"/>
</dbReference>
<keyword evidence="3" id="KW-1185">Reference proteome</keyword>
<feature type="compositionally biased region" description="Basic residues" evidence="1">
    <location>
        <begin position="43"/>
        <end position="57"/>
    </location>
</feature>
<gene>
    <name evidence="2" type="ORF">TMPK1_24410</name>
</gene>
<evidence type="ECO:0000256" key="1">
    <source>
        <dbReference type="SAM" id="MobiDB-lite"/>
    </source>
</evidence>